<evidence type="ECO:0000256" key="1">
    <source>
        <dbReference type="SAM" id="Phobius"/>
    </source>
</evidence>
<dbReference type="RefSeq" id="WP_189331760.1">
    <property type="nucleotide sequence ID" value="NZ_AP023356.1"/>
</dbReference>
<keyword evidence="1" id="KW-0812">Transmembrane</keyword>
<evidence type="ECO:0000313" key="3">
    <source>
        <dbReference type="Proteomes" id="UP000676967"/>
    </source>
</evidence>
<organism evidence="2 3">
    <name type="scientific">Actinoplanes ianthinogenes</name>
    <dbReference type="NCBI Taxonomy" id="122358"/>
    <lineage>
        <taxon>Bacteria</taxon>
        <taxon>Bacillati</taxon>
        <taxon>Actinomycetota</taxon>
        <taxon>Actinomycetes</taxon>
        <taxon>Micromonosporales</taxon>
        <taxon>Micromonosporaceae</taxon>
        <taxon>Actinoplanes</taxon>
    </lineage>
</organism>
<keyword evidence="3" id="KW-1185">Reference proteome</keyword>
<gene>
    <name evidence="2" type="ORF">Aiant_73070</name>
</gene>
<name>A0ABM7M4W4_9ACTN</name>
<dbReference type="Proteomes" id="UP000676967">
    <property type="component" value="Chromosome"/>
</dbReference>
<evidence type="ECO:0000313" key="2">
    <source>
        <dbReference type="EMBL" id="BCJ46650.1"/>
    </source>
</evidence>
<feature type="transmembrane region" description="Helical" evidence="1">
    <location>
        <begin position="33"/>
        <end position="52"/>
    </location>
</feature>
<dbReference type="EMBL" id="AP023356">
    <property type="protein sequence ID" value="BCJ46650.1"/>
    <property type="molecule type" value="Genomic_DNA"/>
</dbReference>
<accession>A0ABM7M4W4</accession>
<keyword evidence="1" id="KW-0472">Membrane</keyword>
<keyword evidence="1" id="KW-1133">Transmembrane helix</keyword>
<evidence type="ECO:0008006" key="4">
    <source>
        <dbReference type="Google" id="ProtNLM"/>
    </source>
</evidence>
<proteinExistence type="predicted"/>
<protein>
    <recommendedName>
        <fullName evidence="4">PH domain-containing protein</fullName>
    </recommendedName>
</protein>
<sequence>MTTLFGVAHLTLLGLLLLSPAETAQYRIVVPLAALGFLAYLRALWHGLAVTLTQDGVHADKYSGALTFPWTALDPDRPPEVSSHEVRVRYRRPEAARVTHRLVRRGTVVTEGIRPERAAAALRHYLAHPEERARIGTADGLARLLTAIERPVPAASDSTTWTGRRLAATVVITLIVLAVMIGVEVWADERFGDDSAGAVLVHLLTGSVTVGTGGVLVDAIRGYRKRRR</sequence>
<feature type="transmembrane region" description="Helical" evidence="1">
    <location>
        <begin position="199"/>
        <end position="220"/>
    </location>
</feature>
<reference evidence="2 3" key="1">
    <citation type="submission" date="2020-08" db="EMBL/GenBank/DDBJ databases">
        <title>Whole genome shotgun sequence of Actinoplanes ianthinogenes NBRC 13996.</title>
        <authorList>
            <person name="Komaki H."/>
            <person name="Tamura T."/>
        </authorList>
    </citation>
    <scope>NUCLEOTIDE SEQUENCE [LARGE SCALE GENOMIC DNA]</scope>
    <source>
        <strain evidence="2 3">NBRC 13996</strain>
    </source>
</reference>
<feature type="transmembrane region" description="Helical" evidence="1">
    <location>
        <begin position="166"/>
        <end position="187"/>
    </location>
</feature>